<proteinExistence type="predicted"/>
<name>A0A819R1S2_9BILA</name>
<comment type="caution">
    <text evidence="1">The sequence shown here is derived from an EMBL/GenBank/DDBJ whole genome shotgun (WGS) entry which is preliminary data.</text>
</comment>
<sequence>SCRNVTNLKINTPLLISSKFIDNPSLFSIFKQIKRITSITEKIYFPSKFALKLVQRFPSLTHIELKVFTFDHCVSIIEVFLCHVEHLSYLKISYSQNTLLDNPFSRHYIIEKRRQIFPNNLLDERTTYVKDNGEAVQIRL</sequence>
<evidence type="ECO:0000313" key="1">
    <source>
        <dbReference type="EMBL" id="CAF4044731.1"/>
    </source>
</evidence>
<protein>
    <submittedName>
        <fullName evidence="1">Uncharacterized protein</fullName>
    </submittedName>
</protein>
<feature type="non-terminal residue" evidence="1">
    <location>
        <position position="1"/>
    </location>
</feature>
<gene>
    <name evidence="1" type="ORF">OTI717_LOCUS31321</name>
</gene>
<organism evidence="1 2">
    <name type="scientific">Rotaria sordida</name>
    <dbReference type="NCBI Taxonomy" id="392033"/>
    <lineage>
        <taxon>Eukaryota</taxon>
        <taxon>Metazoa</taxon>
        <taxon>Spiralia</taxon>
        <taxon>Gnathifera</taxon>
        <taxon>Rotifera</taxon>
        <taxon>Eurotatoria</taxon>
        <taxon>Bdelloidea</taxon>
        <taxon>Philodinida</taxon>
        <taxon>Philodinidae</taxon>
        <taxon>Rotaria</taxon>
    </lineage>
</organism>
<dbReference type="EMBL" id="CAJOAX010008891">
    <property type="protein sequence ID" value="CAF4044731.1"/>
    <property type="molecule type" value="Genomic_DNA"/>
</dbReference>
<accession>A0A819R1S2</accession>
<dbReference type="Proteomes" id="UP000663823">
    <property type="component" value="Unassembled WGS sequence"/>
</dbReference>
<reference evidence="1" key="1">
    <citation type="submission" date="2021-02" db="EMBL/GenBank/DDBJ databases">
        <authorList>
            <person name="Nowell W R."/>
        </authorList>
    </citation>
    <scope>NUCLEOTIDE SEQUENCE</scope>
</reference>
<evidence type="ECO:0000313" key="2">
    <source>
        <dbReference type="Proteomes" id="UP000663823"/>
    </source>
</evidence>
<dbReference type="AlphaFoldDB" id="A0A819R1S2"/>